<sequence>MGSLQQGAHQSWLAVLEFEELPDTLLTSFAEKIKGMFSIKQTTGSLEVKQGGVMMGNITHSGSLPHPTSHG</sequence>
<gene>
    <name evidence="1" type="ORF">GCM10011328_33960</name>
</gene>
<protein>
    <submittedName>
        <fullName evidence="1">Uncharacterized protein</fullName>
    </submittedName>
</protein>
<comment type="caution">
    <text evidence="1">The sequence shown here is derived from an EMBL/GenBank/DDBJ whole genome shotgun (WGS) entry which is preliminary data.</text>
</comment>
<evidence type="ECO:0000313" key="2">
    <source>
        <dbReference type="Proteomes" id="UP000627464"/>
    </source>
</evidence>
<dbReference type="Proteomes" id="UP000627464">
    <property type="component" value="Unassembled WGS sequence"/>
</dbReference>
<dbReference type="EMBL" id="BMFZ01000010">
    <property type="protein sequence ID" value="GGA55726.1"/>
    <property type="molecule type" value="Genomic_DNA"/>
</dbReference>
<proteinExistence type="predicted"/>
<name>A0ABQ1H1P2_9GAMM</name>
<keyword evidence="2" id="KW-1185">Reference proteome</keyword>
<evidence type="ECO:0000313" key="1">
    <source>
        <dbReference type="EMBL" id="GGA55726.1"/>
    </source>
</evidence>
<accession>A0ABQ1H1P2</accession>
<reference evidence="2" key="1">
    <citation type="journal article" date="2019" name="Int. J. Syst. Evol. Microbiol.">
        <title>The Global Catalogue of Microorganisms (GCM) 10K type strain sequencing project: providing services to taxonomists for standard genome sequencing and annotation.</title>
        <authorList>
            <consortium name="The Broad Institute Genomics Platform"/>
            <consortium name="The Broad Institute Genome Sequencing Center for Infectious Disease"/>
            <person name="Wu L."/>
            <person name="Ma J."/>
        </authorList>
    </citation>
    <scope>NUCLEOTIDE SEQUENCE [LARGE SCALE GENOMIC DNA]</scope>
    <source>
        <strain evidence="2">CGMCC 1.12806</strain>
    </source>
</reference>
<organism evidence="1 2">
    <name type="scientific">Hafnia psychrotolerans</name>
    <dbReference type="NCBI Taxonomy" id="1477018"/>
    <lineage>
        <taxon>Bacteria</taxon>
        <taxon>Pseudomonadati</taxon>
        <taxon>Pseudomonadota</taxon>
        <taxon>Gammaproteobacteria</taxon>
        <taxon>Enterobacterales</taxon>
        <taxon>Hafniaceae</taxon>
        <taxon>Hafnia</taxon>
    </lineage>
</organism>